<gene>
    <name evidence="2" type="ORF">MERGE_002584</name>
</gene>
<sequence length="806" mass="94879">MCTKILKKSPESQIHQALSALSFLRTGNYQKALEISQNLREKLPADEDVLNVLQIVLQELNMAESVIEMFENALKKRPNDEEFVRNWFFSMVRTNNIRGQQKASISLQKMFGKRKYYYWVVMSLELLKMIKISESEKQFFQTLSYRLILKTTQESNELYRLSSSEELHLYIRVLLSCNKLEDALDVLESGIGKSFMDVDLLRTKLDLLFELKSGNNDWKIFDMQIKAALNLEESCSSFSKLLDLANYYKEKKQKLPNLRNLALASLKLSFLISDNGTTDDKLNSCIEYFETFALKASCFEDLKPFVEKLGKEHQDQFLIHIFEFCKAKVYDMKSYVEVLKNVKKFEYLINYCEFKDEKAWVAFSLQLAKEYGNSLFLDDHLNITDKQYGDDLLILSVHALINTFFIGNDQNYLIQAILLLELGIVHSKYNFQFKLLLVRLYCMIGAFSLALVTYQSLSIKQIQHDTLSYIFMTKCSNYYPSKSLQNELRIAKYIYISNIKEVPEMLVLAYENGSYSNIDNFIEFATRLNNSIWRYMLRYELLHLSYLIDNKISDEIIANNGFTREEYYDNRDFTIMVDFGTINDKSIQIKSRIESWLKIQNFKMSFVNLLISGTIEDIKERFKSDQWLLDGLKFDTLSEFEMQMMSLFKVFLYFLIQVADQKAYDIEENRLKEWIEKNLVISHVNVSNYNDNVLEHLVFLFESCRSILIFGNFIKRSFKTLKKLHTGIKKIEEIVKNFHTDLVLYVSLLKDRIVIVDLTKFVAFFEPNFELFKIDKHFIESILEKINESRKNSLDNLNNIVFNMKT</sequence>
<dbReference type="InterPro" id="IPR011990">
    <property type="entry name" value="TPR-like_helical_dom_sf"/>
</dbReference>
<dbReference type="PANTHER" id="PTHR22767:SF3">
    <property type="entry name" value="N-ALPHA-ACETYLTRANSFERASE 25, NATB AUXILIARY SUBUNIT"/>
    <property type="match status" value="1"/>
</dbReference>
<dbReference type="InterPro" id="IPR019183">
    <property type="entry name" value="NAA25_NatB_aux_su"/>
</dbReference>
<dbReference type="PANTHER" id="PTHR22767">
    <property type="entry name" value="N-TERMINAL ACETYLTRANSFERASE-RELATED"/>
    <property type="match status" value="1"/>
</dbReference>
<dbReference type="EMBL" id="CP054536">
    <property type="protein sequence ID" value="QSL65275.1"/>
    <property type="molecule type" value="Genomic_DNA"/>
</dbReference>
<dbReference type="Gene3D" id="1.25.40.1040">
    <property type="match status" value="1"/>
</dbReference>
<proteinExistence type="inferred from homology"/>
<organism evidence="2 3">
    <name type="scientific">Pneumocystis wakefieldiae</name>
    <dbReference type="NCBI Taxonomy" id="38082"/>
    <lineage>
        <taxon>Eukaryota</taxon>
        <taxon>Fungi</taxon>
        <taxon>Dikarya</taxon>
        <taxon>Ascomycota</taxon>
        <taxon>Taphrinomycotina</taxon>
        <taxon>Pneumocystomycetes</taxon>
        <taxon>Pneumocystaceae</taxon>
        <taxon>Pneumocystis</taxon>
    </lineage>
</organism>
<dbReference type="OrthoDB" id="1874341at2759"/>
<dbReference type="AlphaFoldDB" id="A0A899FY90"/>
<evidence type="ECO:0008006" key="4">
    <source>
        <dbReference type="Google" id="ProtNLM"/>
    </source>
</evidence>
<dbReference type="SUPFAM" id="SSF48452">
    <property type="entry name" value="TPR-like"/>
    <property type="match status" value="1"/>
</dbReference>
<dbReference type="Pfam" id="PF09797">
    <property type="entry name" value="NatB_MDM20"/>
    <property type="match status" value="1"/>
</dbReference>
<protein>
    <recommendedName>
        <fullName evidence="4">N-terminal acetyltransferase B complex subunit NAA25 homolog</fullName>
    </recommendedName>
</protein>
<accession>A0A899FY90</accession>
<evidence type="ECO:0000313" key="3">
    <source>
        <dbReference type="Proteomes" id="UP000663699"/>
    </source>
</evidence>
<reference evidence="2" key="1">
    <citation type="submission" date="2020-06" db="EMBL/GenBank/DDBJ databases">
        <title>Genomes of multiple members of Pneumocystis genus reveal paths to human pathogen Pneumocystis jirovecii.</title>
        <authorList>
            <person name="Cisse O.H."/>
            <person name="Ma L."/>
            <person name="Dekker J."/>
            <person name="Khil P."/>
            <person name="Jo J."/>
            <person name="Brenchley J."/>
            <person name="Blair R."/>
            <person name="Pahar B."/>
            <person name="Chabe M."/>
            <person name="Van Rompay K.A."/>
            <person name="Keesler R."/>
            <person name="Sukura A."/>
            <person name="Hirsch V."/>
            <person name="Kutty G."/>
            <person name="Liu Y."/>
            <person name="Peng L."/>
            <person name="Chen J."/>
            <person name="Song J."/>
            <person name="Weissenbacher-Lang C."/>
            <person name="Xu J."/>
            <person name="Upham N.S."/>
            <person name="Stajich J.E."/>
            <person name="Cuomo C.A."/>
            <person name="Cushion M.T."/>
            <person name="Kovacs J.A."/>
        </authorList>
    </citation>
    <scope>NUCLEOTIDE SEQUENCE</scope>
    <source>
        <strain evidence="2">2A</strain>
    </source>
</reference>
<keyword evidence="3" id="KW-1185">Reference proteome</keyword>
<name>A0A899FY90_9ASCO</name>
<comment type="similarity">
    <text evidence="1">Belongs to the MDM20/NAA25 family.</text>
</comment>
<dbReference type="GO" id="GO:0031416">
    <property type="term" value="C:NatB complex"/>
    <property type="evidence" value="ECO:0007669"/>
    <property type="project" value="TreeGrafter"/>
</dbReference>
<dbReference type="Proteomes" id="UP000663699">
    <property type="component" value="Chromosome 5"/>
</dbReference>
<evidence type="ECO:0000256" key="1">
    <source>
        <dbReference type="ARBA" id="ARBA00006298"/>
    </source>
</evidence>
<evidence type="ECO:0000313" key="2">
    <source>
        <dbReference type="EMBL" id="QSL65275.1"/>
    </source>
</evidence>